<dbReference type="EMBL" id="QJNU01000022">
    <property type="protein sequence ID" value="RYP10142.1"/>
    <property type="molecule type" value="Genomic_DNA"/>
</dbReference>
<protein>
    <submittedName>
        <fullName evidence="3">Uncharacterized protein</fullName>
    </submittedName>
</protein>
<evidence type="ECO:0000313" key="3">
    <source>
        <dbReference type="EMBL" id="RYP10142.1"/>
    </source>
</evidence>
<feature type="compositionally biased region" description="Low complexity" evidence="1">
    <location>
        <begin position="84"/>
        <end position="136"/>
    </location>
</feature>
<feature type="region of interest" description="Disordered" evidence="1">
    <location>
        <begin position="31"/>
        <end position="136"/>
    </location>
</feature>
<keyword evidence="2" id="KW-0472">Membrane</keyword>
<reference evidence="3 4" key="1">
    <citation type="submission" date="2018-06" db="EMBL/GenBank/DDBJ databases">
        <title>Complete Genomes of Monosporascus.</title>
        <authorList>
            <person name="Robinson A.J."/>
            <person name="Natvig D.O."/>
        </authorList>
    </citation>
    <scope>NUCLEOTIDE SEQUENCE [LARGE SCALE GENOMIC DNA]</scope>
    <source>
        <strain evidence="3 4">CBS 110550</strain>
    </source>
</reference>
<keyword evidence="2" id="KW-1133">Transmembrane helix</keyword>
<sequence>MQVTLLPVGIVSVFLLLGCITSISAFSDLRSAPHGRREIADDGSAQEINYEDYGGPVPQNREYDYPTSYGAYGPPFSPPPPAVTPASSSSITSSSGSGNPSSAAGLDPSSSSSGAGTSPNSVTSSAVSSGMSPYYL</sequence>
<name>A0A4Q4TTL7_9PEZI</name>
<accession>A0A4Q4TTL7</accession>
<organism evidence="3 4">
    <name type="scientific">Monosporascus ibericus</name>
    <dbReference type="NCBI Taxonomy" id="155417"/>
    <lineage>
        <taxon>Eukaryota</taxon>
        <taxon>Fungi</taxon>
        <taxon>Dikarya</taxon>
        <taxon>Ascomycota</taxon>
        <taxon>Pezizomycotina</taxon>
        <taxon>Sordariomycetes</taxon>
        <taxon>Xylariomycetidae</taxon>
        <taxon>Xylariales</taxon>
        <taxon>Xylariales incertae sedis</taxon>
        <taxon>Monosporascus</taxon>
    </lineage>
</organism>
<dbReference type="OrthoDB" id="4769727at2759"/>
<proteinExistence type="predicted"/>
<evidence type="ECO:0000256" key="1">
    <source>
        <dbReference type="SAM" id="MobiDB-lite"/>
    </source>
</evidence>
<comment type="caution">
    <text evidence="3">The sequence shown here is derived from an EMBL/GenBank/DDBJ whole genome shotgun (WGS) entry which is preliminary data.</text>
</comment>
<keyword evidence="4" id="KW-1185">Reference proteome</keyword>
<feature type="transmembrane region" description="Helical" evidence="2">
    <location>
        <begin position="6"/>
        <end position="27"/>
    </location>
</feature>
<dbReference type="AlphaFoldDB" id="A0A4Q4TTL7"/>
<dbReference type="Proteomes" id="UP000293360">
    <property type="component" value="Unassembled WGS sequence"/>
</dbReference>
<evidence type="ECO:0000256" key="2">
    <source>
        <dbReference type="SAM" id="Phobius"/>
    </source>
</evidence>
<keyword evidence="2" id="KW-0812">Transmembrane</keyword>
<evidence type="ECO:0000313" key="4">
    <source>
        <dbReference type="Proteomes" id="UP000293360"/>
    </source>
</evidence>
<gene>
    <name evidence="3" type="ORF">DL764_000852</name>
</gene>